<keyword evidence="3" id="KW-1185">Reference proteome</keyword>
<dbReference type="Proteomes" id="UP000735302">
    <property type="component" value="Unassembled WGS sequence"/>
</dbReference>
<name>A0AAV4AUN1_9GAST</name>
<gene>
    <name evidence="2" type="ORF">PoB_003711000</name>
</gene>
<sequence>MRSNASKYYQRRERARGADGFGFVQSQSITKRSQAFAPSVRSGQQYRGLNPRQKGSRRSQGGFTRHCVIRALISVSLTLESLRILHHGLLSHVPPLEISF</sequence>
<comment type="caution">
    <text evidence="2">The sequence shown here is derived from an EMBL/GenBank/DDBJ whole genome shotgun (WGS) entry which is preliminary data.</text>
</comment>
<evidence type="ECO:0000313" key="2">
    <source>
        <dbReference type="EMBL" id="GFO10605.1"/>
    </source>
</evidence>
<proteinExistence type="predicted"/>
<evidence type="ECO:0000313" key="3">
    <source>
        <dbReference type="Proteomes" id="UP000735302"/>
    </source>
</evidence>
<evidence type="ECO:0000256" key="1">
    <source>
        <dbReference type="SAM" id="MobiDB-lite"/>
    </source>
</evidence>
<feature type="region of interest" description="Disordered" evidence="1">
    <location>
        <begin position="30"/>
        <end position="62"/>
    </location>
</feature>
<organism evidence="2 3">
    <name type="scientific">Plakobranchus ocellatus</name>
    <dbReference type="NCBI Taxonomy" id="259542"/>
    <lineage>
        <taxon>Eukaryota</taxon>
        <taxon>Metazoa</taxon>
        <taxon>Spiralia</taxon>
        <taxon>Lophotrochozoa</taxon>
        <taxon>Mollusca</taxon>
        <taxon>Gastropoda</taxon>
        <taxon>Heterobranchia</taxon>
        <taxon>Euthyneura</taxon>
        <taxon>Panpulmonata</taxon>
        <taxon>Sacoglossa</taxon>
        <taxon>Placobranchoidea</taxon>
        <taxon>Plakobranchidae</taxon>
        <taxon>Plakobranchus</taxon>
    </lineage>
</organism>
<protein>
    <submittedName>
        <fullName evidence="2">Uncharacterized protein</fullName>
    </submittedName>
</protein>
<dbReference type="EMBL" id="BLXT01004186">
    <property type="protein sequence ID" value="GFO10605.1"/>
    <property type="molecule type" value="Genomic_DNA"/>
</dbReference>
<dbReference type="AlphaFoldDB" id="A0AAV4AUN1"/>
<accession>A0AAV4AUN1</accession>
<reference evidence="2 3" key="1">
    <citation type="journal article" date="2021" name="Elife">
        <title>Chloroplast acquisition without the gene transfer in kleptoplastic sea slugs, Plakobranchus ocellatus.</title>
        <authorList>
            <person name="Maeda T."/>
            <person name="Takahashi S."/>
            <person name="Yoshida T."/>
            <person name="Shimamura S."/>
            <person name="Takaki Y."/>
            <person name="Nagai Y."/>
            <person name="Toyoda A."/>
            <person name="Suzuki Y."/>
            <person name="Arimoto A."/>
            <person name="Ishii H."/>
            <person name="Satoh N."/>
            <person name="Nishiyama T."/>
            <person name="Hasebe M."/>
            <person name="Maruyama T."/>
            <person name="Minagawa J."/>
            <person name="Obokata J."/>
            <person name="Shigenobu S."/>
        </authorList>
    </citation>
    <scope>NUCLEOTIDE SEQUENCE [LARGE SCALE GENOMIC DNA]</scope>
</reference>